<dbReference type="Gene3D" id="2.20.80.10">
    <property type="entry name" value="Lipovitellin-phosvitin complex, chain A, domain 4"/>
    <property type="match status" value="1"/>
</dbReference>
<dbReference type="InterPro" id="IPR011030">
    <property type="entry name" value="Lipovitellin_superhlx_dom"/>
</dbReference>
<name>A0A0N1IA81_PAPMA</name>
<accession>A0A0N1IA81</accession>
<dbReference type="InterPro" id="IPR050733">
    <property type="entry name" value="Vitellogenin/Apolipophorin"/>
</dbReference>
<dbReference type="InParanoid" id="A0A0N1IA81"/>
<dbReference type="STRING" id="76193.A0A0N1IA81"/>
<evidence type="ECO:0000256" key="2">
    <source>
        <dbReference type="ARBA" id="ARBA00022448"/>
    </source>
</evidence>
<dbReference type="SMART" id="SM00638">
    <property type="entry name" value="LPD_N"/>
    <property type="match status" value="1"/>
</dbReference>
<dbReference type="Gene3D" id="2.20.50.20">
    <property type="entry name" value="Lipovitellin. Chain A, domain 3"/>
    <property type="match status" value="1"/>
</dbReference>
<dbReference type="FunFam" id="2.20.50.20:FF:000007">
    <property type="entry name" value="von Willebrand factor type D domaincontaining protein"/>
    <property type="match status" value="1"/>
</dbReference>
<dbReference type="PROSITE" id="PS51211">
    <property type="entry name" value="VITELLOGENIN"/>
    <property type="match status" value="1"/>
</dbReference>
<dbReference type="GO" id="GO:0005576">
    <property type="term" value="C:extracellular region"/>
    <property type="evidence" value="ECO:0007669"/>
    <property type="project" value="UniProtKB-SubCell"/>
</dbReference>
<keyword evidence="3" id="KW-0964">Secreted</keyword>
<evidence type="ECO:0000256" key="8">
    <source>
        <dbReference type="ARBA" id="ARBA00023157"/>
    </source>
</evidence>
<dbReference type="SMART" id="SM01169">
    <property type="entry name" value="DUF1943"/>
    <property type="match status" value="1"/>
</dbReference>
<keyword evidence="2" id="KW-0813">Transport</keyword>
<keyword evidence="4" id="KW-0732">Signal</keyword>
<reference evidence="12 13" key="1">
    <citation type="journal article" date="2015" name="Nat. Commun.">
        <title>Outbred genome sequencing and CRISPR/Cas9 gene editing in butterflies.</title>
        <authorList>
            <person name="Li X."/>
            <person name="Fan D."/>
            <person name="Zhang W."/>
            <person name="Liu G."/>
            <person name="Zhang L."/>
            <person name="Zhao L."/>
            <person name="Fang X."/>
            <person name="Chen L."/>
            <person name="Dong Y."/>
            <person name="Chen Y."/>
            <person name="Ding Y."/>
            <person name="Zhao R."/>
            <person name="Feng M."/>
            <person name="Zhu Y."/>
            <person name="Feng Y."/>
            <person name="Jiang X."/>
            <person name="Zhu D."/>
            <person name="Xiang H."/>
            <person name="Feng X."/>
            <person name="Li S."/>
            <person name="Wang J."/>
            <person name="Zhang G."/>
            <person name="Kronforst M.R."/>
            <person name="Wang W."/>
        </authorList>
    </citation>
    <scope>NUCLEOTIDE SEQUENCE [LARGE SCALE GENOMIC DNA]</scope>
    <source>
        <strain evidence="12">Ya'a_city_454_Pm</strain>
        <tissue evidence="12">Whole body</tissue>
    </source>
</reference>
<evidence type="ECO:0000256" key="5">
    <source>
        <dbReference type="ARBA" id="ARBA00022761"/>
    </source>
</evidence>
<dbReference type="EMBL" id="KQ460417">
    <property type="protein sequence ID" value="KPJ14886.1"/>
    <property type="molecule type" value="Genomic_DNA"/>
</dbReference>
<evidence type="ECO:0000256" key="6">
    <source>
        <dbReference type="ARBA" id="ARBA00023055"/>
    </source>
</evidence>
<evidence type="ECO:0000256" key="7">
    <source>
        <dbReference type="ARBA" id="ARBA00023121"/>
    </source>
</evidence>
<comment type="subcellular location">
    <subcellularLocation>
        <location evidence="1">Secreted</location>
    </subcellularLocation>
</comment>
<dbReference type="PANTHER" id="PTHR23345">
    <property type="entry name" value="VITELLOGENIN-RELATED"/>
    <property type="match status" value="1"/>
</dbReference>
<evidence type="ECO:0000256" key="10">
    <source>
        <dbReference type="PROSITE-ProRule" id="PRU00557"/>
    </source>
</evidence>
<evidence type="ECO:0000259" key="11">
    <source>
        <dbReference type="PROSITE" id="PS51211"/>
    </source>
</evidence>
<dbReference type="InterPro" id="IPR015817">
    <property type="entry name" value="Vitellinogen_open_b-sht_sub1"/>
</dbReference>
<dbReference type="Gene3D" id="1.25.10.20">
    <property type="entry name" value="Vitellinogen, superhelical"/>
    <property type="match status" value="1"/>
</dbReference>
<dbReference type="InterPro" id="IPR009454">
    <property type="entry name" value="Lipid_transpt_open_b-sht"/>
</dbReference>
<dbReference type="SUPFAM" id="SSF48431">
    <property type="entry name" value="Lipovitellin-phosvitin complex, superhelical domain"/>
    <property type="match status" value="1"/>
</dbReference>
<keyword evidence="13" id="KW-1185">Reference proteome</keyword>
<keyword evidence="7" id="KW-0446">Lipid-binding</keyword>
<evidence type="ECO:0000256" key="1">
    <source>
        <dbReference type="ARBA" id="ARBA00004613"/>
    </source>
</evidence>
<keyword evidence="8" id="KW-1015">Disulfide bond</keyword>
<dbReference type="SUPFAM" id="SSF56968">
    <property type="entry name" value="Lipovitellin-phosvitin complex, beta-sheet shell regions"/>
    <property type="match status" value="2"/>
</dbReference>
<dbReference type="PANTHER" id="PTHR23345:SF15">
    <property type="entry name" value="VITELLOGENIN 1-RELATED"/>
    <property type="match status" value="1"/>
</dbReference>
<comment type="caution">
    <text evidence="10">Lacks conserved residue(s) required for the propagation of feature annotation.</text>
</comment>
<gene>
    <name evidence="12" type="ORF">RR48_03142</name>
</gene>
<feature type="non-terminal residue" evidence="12">
    <location>
        <position position="1"/>
    </location>
</feature>
<dbReference type="Pfam" id="PF06448">
    <property type="entry name" value="DUF1081"/>
    <property type="match status" value="1"/>
</dbReference>
<dbReference type="Gene3D" id="2.30.230.10">
    <property type="entry name" value="Lipovitellin, beta-sheet shell regions, chain A"/>
    <property type="match status" value="1"/>
</dbReference>
<dbReference type="Pfam" id="PF09172">
    <property type="entry name" value="Vit_open_b-sht"/>
    <property type="match status" value="1"/>
</dbReference>
<feature type="domain" description="Vitellogenin" evidence="11">
    <location>
        <begin position="22"/>
        <end position="706"/>
    </location>
</feature>
<dbReference type="GO" id="GO:0008289">
    <property type="term" value="F:lipid binding"/>
    <property type="evidence" value="ECO:0007669"/>
    <property type="project" value="UniProtKB-KW"/>
</dbReference>
<evidence type="ECO:0000313" key="13">
    <source>
        <dbReference type="Proteomes" id="UP000053240"/>
    </source>
</evidence>
<evidence type="ECO:0000256" key="9">
    <source>
        <dbReference type="ARBA" id="ARBA00023180"/>
    </source>
</evidence>
<organism evidence="12 13">
    <name type="scientific">Papilio machaon</name>
    <name type="common">Old World swallowtail butterfly</name>
    <dbReference type="NCBI Taxonomy" id="76193"/>
    <lineage>
        <taxon>Eukaryota</taxon>
        <taxon>Metazoa</taxon>
        <taxon>Ecdysozoa</taxon>
        <taxon>Arthropoda</taxon>
        <taxon>Hexapoda</taxon>
        <taxon>Insecta</taxon>
        <taxon>Pterygota</taxon>
        <taxon>Neoptera</taxon>
        <taxon>Endopterygota</taxon>
        <taxon>Lepidoptera</taxon>
        <taxon>Glossata</taxon>
        <taxon>Ditrysia</taxon>
        <taxon>Papilionoidea</taxon>
        <taxon>Papilionidae</taxon>
        <taxon>Papilioninae</taxon>
        <taxon>Papilio</taxon>
    </lineage>
</organism>
<dbReference type="Pfam" id="PF01347">
    <property type="entry name" value="Vitellogenin_N"/>
    <property type="match status" value="1"/>
</dbReference>
<dbReference type="Proteomes" id="UP000053240">
    <property type="component" value="Unassembled WGS sequence"/>
</dbReference>
<proteinExistence type="predicted"/>
<evidence type="ECO:0000313" key="12">
    <source>
        <dbReference type="EMBL" id="KPJ14886.1"/>
    </source>
</evidence>
<dbReference type="GO" id="GO:0045735">
    <property type="term" value="F:nutrient reservoir activity"/>
    <property type="evidence" value="ECO:0007669"/>
    <property type="project" value="UniProtKB-KW"/>
</dbReference>
<dbReference type="InterPro" id="IPR001747">
    <property type="entry name" value="Vitellogenin_N"/>
</dbReference>
<evidence type="ECO:0000256" key="3">
    <source>
        <dbReference type="ARBA" id="ARBA00022525"/>
    </source>
</evidence>
<keyword evidence="6" id="KW-0445">Lipid transport</keyword>
<evidence type="ECO:0000256" key="4">
    <source>
        <dbReference type="ARBA" id="ARBA00022729"/>
    </source>
</evidence>
<sequence>DSLKDPYICGPPSCAASEKFKYLAQTVYYYNYNVNVETYFAGSSNNRSTLDVTAEVKVQFITPCEGLLQLQNITLTDQDENYAVERSEKFVQAVSQFDLRFAFHDGVISEICPNLLEEDWVLNFKRAILSLFQNSMKRFDINFNGFEQDIHGTCNVEYTVRGQENTSLILVKKRDLAQCTDRYKYMSILQTVRYDFQSKFQTWPVLKSESKCRISVDHNIYKSVNCRERHLFEPFSGKNSGAMSTVIQDLVLVKELNRTDIEIMESQPKERHLFEPFSGNNSGAMSTVIQDLVLIKELNRTDIEIMESQPKAWSMIQKRSNILHYHVPMNRGDTGELRSARDVLKLLCLVKQTPDGEESSVDENMDSGSIVGLWGRLVRSARKLHHPALAQLLARAPAICPAASKHILDALPYIASTGSVELIKDKVINEDVDKETRHEWLMSMAMIPRPRIEMLKSMLELLQKQRNDKIVSFTVSSMLHSYCRHSGKSLRECCEEEIPKQILEEFQNIVMEVIGKGLPDAEREDRNKVTYAIKALGNIGGFKSEFADVLMNVIGDALVPVPVRLTAIDAFRRTPCTETREYFLETFREELVDIEVRIASYLQVMRCPDLNIIRRIFHALKIEPVNQAVTFVWSHLNNLGQSSLPSRVEIQGLLTGNTMPRLDDSPDFRMYSRNYEQSIFFDQYNAGGNYEANVVFSPDSYIPRSLSLNLTVDMFGESINLLEIKARGEGFEKYFEAFFGKNGPWSKTEITDKINKIRIMRSTNEAEDLKEKVEGLGYKNNALKHRYPMAELGLKVFGNEISFWSAEGPDEIVKSLEKLNPKLRVLEILSGKEIKYNKASLFLDTTFSVPTGSGLPLNMNLMGTSYVDTKMSGTVVDRFEQAGNLDFAGMIRPSVAVNIAATMGVVAGALSSSAVRLSARLYTATALEAKLSLRGLNVGRLDLSLPRDKQEIFAAKSELVILHGERELQQPGLNRNRIARSTCSWTTVDRAIGIKLCAAYQFPNMTNLHNAPYFLMSGPAKYILSLEKADPSAKTYAFQYKWQKNDTANVVGFSFDTPDSKFPNMTNLHNAPYFLMSGPAKYILSLEKADPSAKTYAFQYKWQKNDTANVVGFSFDTPDSKEKRMIDASMIISNTSTSASLSLQSARSTLRARALYRNLPHDKSLQASLDVDGRKQFDTTMSITRHDIKYGYVWIPHAYWVVNNETIAELSGTVKVKTKGGVTQWDITTDFQTRQLASRLIGYYTLNGPTHGAKLQLDYEFYRNPKQTIRLEGVYSERVLGYRHDLYGELSMDFTAYPGYNFYTVLRNVKTQSHIDIGFNKTQSHIDIGFNKTQSHIDIGFNVSASRQQKLDPAFTATFKRIDKLSGVKLAAELAMTRPPRPILLKFNFEELNAVGIWFTGVDFNVDALYQDQSKTNLASHRVKLILNSSHFKDVLVDARFTQDNRQITFIGQGEYNSASYRALVRHVSVAEQRFSTYGEVDAAGRAYSLTLNADLNNNTDVSAHLHFDQLRDVEISYQRSSTELQKRLSASINWDANRDPSQKLSVDTGPKYSALAVLNFNPKSREIVLSGYVFAPAGSQLYVDAEANVTLPTLHPCTLRAKLHEKQPNEFQLNAVGIWFTGVDFNVDALYQDQSKTNLASHRVKLILNSSHFKDILVDARFTQDNRQITFIGQIDYARLIMERLVPCALRHHAVISSGGKPALHVAACNRAAEMKYLRSLTEVLLPLVLQPNETNNSLRDVEISYQRSSTELQKRLSASINWDANRDPSQKLSVDVQLDNKGRWHRAGHITLYYPGRVVNGEFDFLLKDWFCEWHVRMGWASDAIVLWRVKMYSEARQETVYALLSSLDTPFSGWQDTTFNVMWRYQDNLQALNGSMKWQEDYLAFNLLADYMFKANEFYGELSALVNSTIPTLPRAAAIARHRAVWKKSADTLLSFQYNDEGKLMINSSWNLERGEKENNITGRITLVTPFQGYTSGFLRTEFVLGHKRDIKGITYLDLEEKVVKIYVDGHMRRITNCMLVVNVTSPASEMSRMAARFGFVERDRHLVAMVVTPNSTTGIEILLKLVTMQDFHVFGHIALPIQYLNRAMLTAKRAPQEVTVTWDSVRAGFKKIDTNEFYGELSALVNSTIPTLPRAAAIARHRAVWKKSADTLLSFQYNDEGKLMINSSWNLERGEKENNITGRITLVTPFQGYTSGFLRTEFVLGHKRDIKGITYLDLEEKVVKIYVDGHMRRITNCMLVVNVTSPASEMSRMAARFGFVERDRHLVAIVVTPNSTTGIEILLKLVTMQDFHVFGHIALPIQYLNRAMLTAKRAPQEVSTRQILAFKYYLK</sequence>
<keyword evidence="9" id="KW-0325">Glycoprotein</keyword>
<dbReference type="InterPro" id="IPR015819">
    <property type="entry name" value="Lipid_transp_b-sht_shell"/>
</dbReference>
<dbReference type="InterPro" id="IPR015255">
    <property type="entry name" value="Vitellinogen_open_b-sht"/>
</dbReference>
<protein>
    <submittedName>
        <fullName evidence="12">Apolipophorin</fullName>
    </submittedName>
</protein>
<dbReference type="GO" id="GO:0005319">
    <property type="term" value="F:lipid transporter activity"/>
    <property type="evidence" value="ECO:0007669"/>
    <property type="project" value="InterPro"/>
</dbReference>
<keyword evidence="5" id="KW-0758">Storage protein</keyword>
<dbReference type="InterPro" id="IPR015816">
    <property type="entry name" value="Vitellinogen_b-sht_N"/>
</dbReference>